<evidence type="ECO:0000313" key="5">
    <source>
        <dbReference type="Proteomes" id="UP000767327"/>
    </source>
</evidence>
<feature type="domain" description="Rhamnogalacturonase A/B/Epimerase-like pectate lyase" evidence="3">
    <location>
        <begin position="166"/>
        <end position="331"/>
    </location>
</feature>
<feature type="transmembrane region" description="Helical" evidence="2">
    <location>
        <begin position="31"/>
        <end position="53"/>
    </location>
</feature>
<keyword evidence="2" id="KW-1133">Transmembrane helix</keyword>
<proteinExistence type="predicted"/>
<evidence type="ECO:0000313" key="4">
    <source>
        <dbReference type="EMBL" id="NLT79394.1"/>
    </source>
</evidence>
<dbReference type="Proteomes" id="UP000767327">
    <property type="component" value="Unassembled WGS sequence"/>
</dbReference>
<dbReference type="InterPro" id="IPR024535">
    <property type="entry name" value="RHGA/B-epi-like_pectate_lyase"/>
</dbReference>
<feature type="compositionally biased region" description="Basic and acidic residues" evidence="1">
    <location>
        <begin position="60"/>
        <end position="70"/>
    </location>
</feature>
<keyword evidence="2" id="KW-0812">Transmembrane</keyword>
<dbReference type="Gene3D" id="2.160.20.10">
    <property type="entry name" value="Single-stranded right-handed beta-helix, Pectin lyase-like"/>
    <property type="match status" value="1"/>
</dbReference>
<dbReference type="SUPFAM" id="SSF51126">
    <property type="entry name" value="Pectin lyase-like"/>
    <property type="match status" value="1"/>
</dbReference>
<dbReference type="Pfam" id="PF12708">
    <property type="entry name" value="Pect-lyase_RHGA_epim"/>
    <property type="match status" value="1"/>
</dbReference>
<organism evidence="4 5">
    <name type="scientific">Bifidobacterium crudilactis</name>
    <dbReference type="NCBI Taxonomy" id="327277"/>
    <lineage>
        <taxon>Bacteria</taxon>
        <taxon>Bacillati</taxon>
        <taxon>Actinomycetota</taxon>
        <taxon>Actinomycetes</taxon>
        <taxon>Bifidobacteriales</taxon>
        <taxon>Bifidobacteriaceae</taxon>
        <taxon>Bifidobacterium</taxon>
    </lineage>
</organism>
<evidence type="ECO:0000259" key="3">
    <source>
        <dbReference type="Pfam" id="PF12708"/>
    </source>
</evidence>
<keyword evidence="2" id="KW-0472">Membrane</keyword>
<evidence type="ECO:0000256" key="1">
    <source>
        <dbReference type="SAM" id="MobiDB-lite"/>
    </source>
</evidence>
<evidence type="ECO:0000256" key="2">
    <source>
        <dbReference type="SAM" id="Phobius"/>
    </source>
</evidence>
<accession>A0A971CYE0</accession>
<gene>
    <name evidence="4" type="ORF">GXW98_03795</name>
</gene>
<dbReference type="AlphaFoldDB" id="A0A971CYE0"/>
<name>A0A971CYE0_9BIFI</name>
<reference evidence="4" key="2">
    <citation type="submission" date="2020-01" db="EMBL/GenBank/DDBJ databases">
        <authorList>
            <person name="Campanaro S."/>
        </authorList>
    </citation>
    <scope>NUCLEOTIDE SEQUENCE</scope>
    <source>
        <strain evidence="4">AS01afH2WH_6</strain>
    </source>
</reference>
<feature type="region of interest" description="Disordered" evidence="1">
    <location>
        <begin position="60"/>
        <end position="93"/>
    </location>
</feature>
<reference evidence="4" key="1">
    <citation type="journal article" date="2020" name="Biotechnol. Biofuels">
        <title>New insights from the biogas microbiome by comprehensive genome-resolved metagenomics of nearly 1600 species originating from multiple anaerobic digesters.</title>
        <authorList>
            <person name="Campanaro S."/>
            <person name="Treu L."/>
            <person name="Rodriguez-R L.M."/>
            <person name="Kovalovszki A."/>
            <person name="Ziels R.M."/>
            <person name="Maus I."/>
            <person name="Zhu X."/>
            <person name="Kougias P.G."/>
            <person name="Basile A."/>
            <person name="Luo G."/>
            <person name="Schluter A."/>
            <person name="Konstantinidis K.T."/>
            <person name="Angelidaki I."/>
        </authorList>
    </citation>
    <scope>NUCLEOTIDE SEQUENCE</scope>
    <source>
        <strain evidence="4">AS01afH2WH_6</strain>
    </source>
</reference>
<dbReference type="RefSeq" id="WP_273173195.1">
    <property type="nucleotide sequence ID" value="NZ_JAAXZR010000016.1"/>
</dbReference>
<dbReference type="EMBL" id="JAAXZR010000016">
    <property type="protein sequence ID" value="NLT79394.1"/>
    <property type="molecule type" value="Genomic_DNA"/>
</dbReference>
<dbReference type="InterPro" id="IPR011050">
    <property type="entry name" value="Pectin_lyase_fold/virulence"/>
</dbReference>
<dbReference type="InterPro" id="IPR012334">
    <property type="entry name" value="Pectin_lyas_fold"/>
</dbReference>
<feature type="region of interest" description="Disordered" evidence="1">
    <location>
        <begin position="1"/>
        <end position="22"/>
    </location>
</feature>
<comment type="caution">
    <text evidence="4">The sequence shown here is derived from an EMBL/GenBank/DDBJ whole genome shotgun (WGS) entry which is preliminary data.</text>
</comment>
<protein>
    <recommendedName>
        <fullName evidence="3">Rhamnogalacturonase A/B/Epimerase-like pectate lyase domain-containing protein</fullName>
    </recommendedName>
</protein>
<sequence length="565" mass="61823">MGGVLRGTQDDGQRPEPVGGQGPTRFSVWRIAVLVLTIVSILLTAAIALPHLLTSQSRHHDVSSQHRKPQDSSPSTLEHADGYTPEGEIQLPGMKAGDHVVKTLKTDASERYVYWTTGTERTTALTIAGARHGSDQGNSVTIDITLRRRAAMVNGTPHISEDGVIDATSAGLIGNGTTSNTNNFNTLLQLLPKESTITLSFPEGHFAFTGVLNMVSNLNILGTPGKTYVQMPAGTVGDMVIWYPTGGAKAYDGTHDVSWKNITFQGDYRNLTPTQTIFQSLMHASDISFDNCTFDMIQRPFGHILDVDGSTGVTVRNSTVIGSPNRGQTFKEAFQMDVAALGASGYYDKETVFNNLPTTHMTIENNRFLPLRSESGRLLLPAAAPFGTHMAYAKTPEDESYIRFGTFTGNYVENAAAFEGAGTENSAVIHFDAADDITISDNTFVWTGETPQPSWAVAFYSRSHRMVKPKAWHGITITSNTFKNFSPRRGAFVLYQEPDSVTVPGPSVSQVTVAHNSFEGTPRRIGLLWQREYFRRFIVTHDQHILGHGNTVDGDIHLEDRTDDQ</sequence>